<keyword evidence="4" id="KW-0378">Hydrolase</keyword>
<dbReference type="EC" id="3.2.1.51" evidence="2"/>
<evidence type="ECO:0000256" key="1">
    <source>
        <dbReference type="ARBA" id="ARBA00007951"/>
    </source>
</evidence>
<evidence type="ECO:0000313" key="7">
    <source>
        <dbReference type="EMBL" id="HJC86700.1"/>
    </source>
</evidence>
<keyword evidence="5" id="KW-0326">Glycosidase</keyword>
<dbReference type="Gene3D" id="3.20.20.80">
    <property type="entry name" value="Glycosidases"/>
    <property type="match status" value="1"/>
</dbReference>
<reference evidence="7" key="1">
    <citation type="journal article" date="2021" name="PeerJ">
        <title>Extensive microbial diversity within the chicken gut microbiome revealed by metagenomics and culture.</title>
        <authorList>
            <person name="Gilroy R."/>
            <person name="Ravi A."/>
            <person name="Getino M."/>
            <person name="Pursley I."/>
            <person name="Horton D.L."/>
            <person name="Alikhan N.F."/>
            <person name="Baker D."/>
            <person name="Gharbi K."/>
            <person name="Hall N."/>
            <person name="Watson M."/>
            <person name="Adriaenssens E.M."/>
            <person name="Foster-Nyarko E."/>
            <person name="Jarju S."/>
            <person name="Secka A."/>
            <person name="Antonio M."/>
            <person name="Oren A."/>
            <person name="Chaudhuri R.R."/>
            <person name="La Ragione R."/>
            <person name="Hildebrand F."/>
            <person name="Pallen M.J."/>
        </authorList>
    </citation>
    <scope>NUCLEOTIDE SEQUENCE</scope>
    <source>
        <strain evidence="7">ChiBcec1-1630</strain>
    </source>
</reference>
<dbReference type="PANTHER" id="PTHR10030:SF37">
    <property type="entry name" value="ALPHA-L-FUCOSIDASE-RELATED"/>
    <property type="match status" value="1"/>
</dbReference>
<accession>A0A9D2TRQ4</accession>
<keyword evidence="3" id="KW-0732">Signal</keyword>
<dbReference type="GO" id="GO:0016139">
    <property type="term" value="P:glycoside catabolic process"/>
    <property type="evidence" value="ECO:0007669"/>
    <property type="project" value="TreeGrafter"/>
</dbReference>
<dbReference type="InterPro" id="IPR000933">
    <property type="entry name" value="Glyco_hydro_29"/>
</dbReference>
<dbReference type="EMBL" id="DWVS01000032">
    <property type="protein sequence ID" value="HJC86700.1"/>
    <property type="molecule type" value="Genomic_DNA"/>
</dbReference>
<sequence length="457" mass="52500">MKNFLKEAASVKPDGRQIAWYEMGFYAFVHFGMNTFTDREWGTGKESEALFNPEKLDCDQWVETIRNAGMKGMVLTAKHHDGFCLWPSRYTEHSVKNSPCRRNVVKEAAEACRRGGIKFGFYLSPWDRNSELYGTEAYNEYFCRQLEELLTEYGDVFYVWFDNACGEGPNGKKQKYDFPAYFELIRKYQPNAVIFNDFGPDIRWCGNEAGAARHSEWAVVPSELCHYGKKQTGPGPMAEEGDLSFLYNTCQNLGTLDNILYSKGLTFTPAEIDMSIRPGWFWHEKEEPHSLERLFQVYLNSVGANCCLNLNLPPNRDGLMDVRDVQRLQELGALLDRELGHPIPARTGKRENGFPTQPIYEITFDHARNDFKYIVLREDIVKGQRVESFQIVAETADGNRYPFYQGTTIGNRKICQLADPFTGQNPLTKTLEYGAERLLVHITSARDEVFLKEITVY</sequence>
<dbReference type="AlphaFoldDB" id="A0A9D2TRQ4"/>
<feature type="domain" description="Glycoside hydrolase family 29 N-terminal" evidence="6">
    <location>
        <begin position="32"/>
        <end position="336"/>
    </location>
</feature>
<dbReference type="Pfam" id="PF01120">
    <property type="entry name" value="Alpha_L_fucos"/>
    <property type="match status" value="1"/>
</dbReference>
<evidence type="ECO:0000256" key="4">
    <source>
        <dbReference type="ARBA" id="ARBA00022801"/>
    </source>
</evidence>
<dbReference type="InterPro" id="IPR017853">
    <property type="entry name" value="GH"/>
</dbReference>
<comment type="caution">
    <text evidence="7">The sequence shown here is derived from an EMBL/GenBank/DDBJ whole genome shotgun (WGS) entry which is preliminary data.</text>
</comment>
<proteinExistence type="inferred from homology"/>
<evidence type="ECO:0000256" key="3">
    <source>
        <dbReference type="ARBA" id="ARBA00022729"/>
    </source>
</evidence>
<dbReference type="GO" id="GO:0005764">
    <property type="term" value="C:lysosome"/>
    <property type="evidence" value="ECO:0007669"/>
    <property type="project" value="TreeGrafter"/>
</dbReference>
<dbReference type="SMART" id="SM00812">
    <property type="entry name" value="Alpha_L_fucos"/>
    <property type="match status" value="1"/>
</dbReference>
<dbReference type="Gene3D" id="2.60.120.260">
    <property type="entry name" value="Galactose-binding domain-like"/>
    <property type="match status" value="1"/>
</dbReference>
<name>A0A9D2TRQ4_9FIRM</name>
<protein>
    <recommendedName>
        <fullName evidence="2">alpha-L-fucosidase</fullName>
        <ecNumber evidence="2">3.2.1.51</ecNumber>
    </recommendedName>
</protein>
<evidence type="ECO:0000256" key="2">
    <source>
        <dbReference type="ARBA" id="ARBA00012662"/>
    </source>
</evidence>
<comment type="similarity">
    <text evidence="1">Belongs to the glycosyl hydrolase 29 family.</text>
</comment>
<evidence type="ECO:0000259" key="6">
    <source>
        <dbReference type="Pfam" id="PF01120"/>
    </source>
</evidence>
<dbReference type="GO" id="GO:0004560">
    <property type="term" value="F:alpha-L-fucosidase activity"/>
    <property type="evidence" value="ECO:0007669"/>
    <property type="project" value="InterPro"/>
</dbReference>
<evidence type="ECO:0000256" key="5">
    <source>
        <dbReference type="ARBA" id="ARBA00023295"/>
    </source>
</evidence>
<organism evidence="7 8">
    <name type="scientific">Candidatus Eisenbergiella intestinigallinarum</name>
    <dbReference type="NCBI Taxonomy" id="2838549"/>
    <lineage>
        <taxon>Bacteria</taxon>
        <taxon>Bacillati</taxon>
        <taxon>Bacillota</taxon>
        <taxon>Clostridia</taxon>
        <taxon>Lachnospirales</taxon>
        <taxon>Lachnospiraceae</taxon>
        <taxon>Eisenbergiella</taxon>
    </lineage>
</organism>
<dbReference type="GO" id="GO:0006004">
    <property type="term" value="P:fucose metabolic process"/>
    <property type="evidence" value="ECO:0007669"/>
    <property type="project" value="TreeGrafter"/>
</dbReference>
<dbReference type="PANTHER" id="PTHR10030">
    <property type="entry name" value="ALPHA-L-FUCOSIDASE"/>
    <property type="match status" value="1"/>
</dbReference>
<reference evidence="7" key="2">
    <citation type="submission" date="2021-04" db="EMBL/GenBank/DDBJ databases">
        <authorList>
            <person name="Gilroy R."/>
        </authorList>
    </citation>
    <scope>NUCLEOTIDE SEQUENCE</scope>
    <source>
        <strain evidence="7">ChiBcec1-1630</strain>
    </source>
</reference>
<dbReference type="SUPFAM" id="SSF51445">
    <property type="entry name" value="(Trans)glycosidases"/>
    <property type="match status" value="1"/>
</dbReference>
<evidence type="ECO:0000313" key="8">
    <source>
        <dbReference type="Proteomes" id="UP000823922"/>
    </source>
</evidence>
<gene>
    <name evidence="7" type="ORF">H9926_01615</name>
</gene>
<dbReference type="InterPro" id="IPR057739">
    <property type="entry name" value="Glyco_hydro_29_N"/>
</dbReference>
<dbReference type="Proteomes" id="UP000823922">
    <property type="component" value="Unassembled WGS sequence"/>
</dbReference>